<gene>
    <name evidence="2" type="ORF">B9J98_06020</name>
</gene>
<evidence type="ECO:0000313" key="3">
    <source>
        <dbReference type="Proteomes" id="UP000244066"/>
    </source>
</evidence>
<accession>A0A2R7Y3U6</accession>
<dbReference type="InterPro" id="IPR024445">
    <property type="entry name" value="Tnp_ISXO2-like"/>
</dbReference>
<name>A0A2R7Y3U6_9ARCH</name>
<dbReference type="Pfam" id="PF12762">
    <property type="entry name" value="DDE_Tnp_IS1595"/>
    <property type="match status" value="1"/>
</dbReference>
<reference evidence="2 3" key="1">
    <citation type="submission" date="2017-04" db="EMBL/GenBank/DDBJ databases">
        <title>Draft Aigarchaeota genome from a New Zealand hot spring.</title>
        <authorList>
            <person name="Reysenbach A.-L."/>
            <person name="Donaho J.A."/>
            <person name="Gerhart J."/>
            <person name="Kelley J.F."/>
            <person name="Kouba K."/>
            <person name="Podar M."/>
            <person name="Stott M."/>
        </authorList>
    </citation>
    <scope>NUCLEOTIDE SEQUENCE [LARGE SCALE GENOMIC DNA]</scope>
    <source>
        <strain evidence="2">NZ13_MG1</strain>
    </source>
</reference>
<feature type="domain" description="ISXO2-like transposase" evidence="1">
    <location>
        <begin position="7"/>
        <end position="145"/>
    </location>
</feature>
<comment type="caution">
    <text evidence="2">The sequence shown here is derived from an EMBL/GenBank/DDBJ whole genome shotgun (WGS) entry which is preliminary data.</text>
</comment>
<protein>
    <recommendedName>
        <fullName evidence="1">ISXO2-like transposase domain-containing protein</fullName>
    </recommendedName>
</protein>
<dbReference type="SMART" id="SM01126">
    <property type="entry name" value="DDE_Tnp_IS1595"/>
    <property type="match status" value="1"/>
</dbReference>
<dbReference type="EMBL" id="NDWU01000016">
    <property type="protein sequence ID" value="PUA31502.1"/>
    <property type="molecule type" value="Genomic_DNA"/>
</dbReference>
<sequence length="151" mass="16786">MSNSFGSFDGVVEVYGVYVSAGLKGRRGLNARRRGLKRRGRGRYESDKVPVMVIVPMDGDEEYILMISMDSSKIEEVVISRISRGSVIMTDGFKSYGVLESLGYIHETVKHSEREYAKGDVHINNCENGASILRPCLAKHRGISDKTNNIV</sequence>
<evidence type="ECO:0000259" key="1">
    <source>
        <dbReference type="SMART" id="SM01126"/>
    </source>
</evidence>
<dbReference type="Proteomes" id="UP000244066">
    <property type="component" value="Unassembled WGS sequence"/>
</dbReference>
<evidence type="ECO:0000313" key="2">
    <source>
        <dbReference type="EMBL" id="PUA31502.1"/>
    </source>
</evidence>
<dbReference type="AlphaFoldDB" id="A0A2R7Y3U6"/>
<dbReference type="NCBIfam" id="NF033547">
    <property type="entry name" value="transpos_IS1595"/>
    <property type="match status" value="1"/>
</dbReference>
<proteinExistence type="predicted"/>
<organism evidence="2 3">
    <name type="scientific">Candidatus Terraquivivens tikiterensis</name>
    <dbReference type="NCBI Taxonomy" id="1980982"/>
    <lineage>
        <taxon>Archaea</taxon>
        <taxon>Nitrososphaerota</taxon>
        <taxon>Candidatus Wolframiiraptoraceae</taxon>
        <taxon>Candidatus Terraquivivens</taxon>
    </lineage>
</organism>